<dbReference type="OrthoDB" id="9808623at2"/>
<dbReference type="EMBL" id="CP007514">
    <property type="protein sequence ID" value="AHY47901.1"/>
    <property type="molecule type" value="Genomic_DNA"/>
</dbReference>
<accession>A0A023X6Q2</accession>
<sequence>MNIKNEFTVSSPPDEVWAALMDLEGVAPCLPGAALTEQVGDEYRGTMSVKIGPLSAKYNGTVRYSETDEANRRAVIEANGKDARGQGTASAVITSTLSEEGGGTRVVVETDMKLTGRAAQFGRGGIAQDVAGKIMARFAECLEERVF</sequence>
<dbReference type="AlphaFoldDB" id="A0A023X6Q2"/>
<evidence type="ECO:0000313" key="2">
    <source>
        <dbReference type="EMBL" id="MDX5892540.1"/>
    </source>
</evidence>
<protein>
    <submittedName>
        <fullName evidence="2">SRPBCC family protein</fullName>
    </submittedName>
</protein>
<dbReference type="SUPFAM" id="SSF55961">
    <property type="entry name" value="Bet v1-like"/>
    <property type="match status" value="1"/>
</dbReference>
<proteinExistence type="predicted"/>
<dbReference type="STRING" id="42256.RradSPS_2618"/>
<keyword evidence="3" id="KW-1185">Reference proteome</keyword>
<dbReference type="PANTHER" id="PTHR38588">
    <property type="entry name" value="BLL0334 PROTEIN"/>
    <property type="match status" value="1"/>
</dbReference>
<evidence type="ECO:0000313" key="1">
    <source>
        <dbReference type="EMBL" id="AHY47901.1"/>
    </source>
</evidence>
<dbReference type="InterPro" id="IPR010419">
    <property type="entry name" value="CO_DH_gsu"/>
</dbReference>
<dbReference type="Proteomes" id="UP001281130">
    <property type="component" value="Unassembled WGS sequence"/>
</dbReference>
<dbReference type="EMBL" id="JAWXXX010000001">
    <property type="protein sequence ID" value="MDX5892540.1"/>
    <property type="molecule type" value="Genomic_DNA"/>
</dbReference>
<dbReference type="Pfam" id="PF06240">
    <property type="entry name" value="COXG"/>
    <property type="match status" value="1"/>
</dbReference>
<dbReference type="HOGENOM" id="CLU_046420_2_2_11"/>
<gene>
    <name evidence="1" type="ORF">RradSPS_2618</name>
    <name evidence="2" type="ORF">SIL72_00725</name>
</gene>
<reference evidence="1 3" key="1">
    <citation type="submission" date="2014-03" db="EMBL/GenBank/DDBJ databases">
        <title>Complete genome sequence of the Radio-Resistant Rubrobacter radiotolerans RSPS-4.</title>
        <authorList>
            <person name="Egas C.C."/>
            <person name="Barroso C.C."/>
            <person name="Froufe H.J.C."/>
            <person name="Pacheco J.J."/>
            <person name="Albuquerque L.L."/>
            <person name="da Costa M.M.S."/>
        </authorList>
    </citation>
    <scope>NUCLEOTIDE SEQUENCE [LARGE SCALE GENOMIC DNA]</scope>
    <source>
        <strain evidence="1 3">RSPS-4</strain>
    </source>
</reference>
<dbReference type="RefSeq" id="WP_051589839.1">
    <property type="nucleotide sequence ID" value="NZ_CP007514.1"/>
</dbReference>
<organism evidence="1 3">
    <name type="scientific">Rubrobacter radiotolerans</name>
    <name type="common">Arthrobacter radiotolerans</name>
    <dbReference type="NCBI Taxonomy" id="42256"/>
    <lineage>
        <taxon>Bacteria</taxon>
        <taxon>Bacillati</taxon>
        <taxon>Actinomycetota</taxon>
        <taxon>Rubrobacteria</taxon>
        <taxon>Rubrobacterales</taxon>
        <taxon>Rubrobacteraceae</taxon>
        <taxon>Rubrobacter</taxon>
    </lineage>
</organism>
<dbReference type="Gene3D" id="3.30.530.20">
    <property type="match status" value="1"/>
</dbReference>
<dbReference type="PANTHER" id="PTHR38588:SF1">
    <property type="entry name" value="BLL0334 PROTEIN"/>
    <property type="match status" value="1"/>
</dbReference>
<dbReference type="InterPro" id="IPR023393">
    <property type="entry name" value="START-like_dom_sf"/>
</dbReference>
<evidence type="ECO:0000313" key="3">
    <source>
        <dbReference type="Proteomes" id="UP000025229"/>
    </source>
</evidence>
<dbReference type="CDD" id="cd07823">
    <property type="entry name" value="SRPBCC_5"/>
    <property type="match status" value="1"/>
</dbReference>
<name>A0A023X6Q2_RUBRA</name>
<dbReference type="KEGG" id="rrd:RradSPS_2618"/>
<reference evidence="2" key="2">
    <citation type="submission" date="2023-11" db="EMBL/GenBank/DDBJ databases">
        <title>MicrobeMod: A computational toolkit for identifying prokaryotic methylation and restriction-modification with nanopore sequencing.</title>
        <authorList>
            <person name="Crits-Christoph A."/>
            <person name="Kang S.C."/>
            <person name="Lee H."/>
            <person name="Ostrov N."/>
        </authorList>
    </citation>
    <scope>NUCLEOTIDE SEQUENCE</scope>
    <source>
        <strain evidence="2">ATCC 51242</strain>
    </source>
</reference>
<dbReference type="Proteomes" id="UP000025229">
    <property type="component" value="Chromosome"/>
</dbReference>
<dbReference type="eggNOG" id="COG3427">
    <property type="taxonomic scope" value="Bacteria"/>
</dbReference>